<evidence type="ECO:0000256" key="11">
    <source>
        <dbReference type="ARBA" id="ARBA00041982"/>
    </source>
</evidence>
<evidence type="ECO:0000256" key="14">
    <source>
        <dbReference type="ARBA" id="ARBA00046416"/>
    </source>
</evidence>
<dbReference type="EMBL" id="JTDE01002041">
    <property type="protein sequence ID" value="KAF7257958.1"/>
    <property type="molecule type" value="Genomic_DNA"/>
</dbReference>
<keyword evidence="8 15" id="KW-0472">Membrane</keyword>
<keyword evidence="4" id="KW-0256">Endoplasmic reticulum</keyword>
<dbReference type="PANTHER" id="PTHR28612:SF1">
    <property type="entry name" value="SERINE PALMITOYLTRANSFERASE SMALL SUBUNIT B"/>
    <property type="match status" value="1"/>
</dbReference>
<evidence type="ECO:0000256" key="3">
    <source>
        <dbReference type="ARBA" id="ARBA00022692"/>
    </source>
</evidence>
<evidence type="ECO:0000256" key="13">
    <source>
        <dbReference type="ARBA" id="ARBA00045772"/>
    </source>
</evidence>
<dbReference type="PANTHER" id="PTHR28612">
    <property type="entry name" value="SERINE PALMITOYLTRANSFERASE SMALL SUBUNIT B"/>
    <property type="match status" value="1"/>
</dbReference>
<dbReference type="GO" id="GO:0006665">
    <property type="term" value="P:sphingolipid metabolic process"/>
    <property type="evidence" value="ECO:0007669"/>
    <property type="project" value="UniProtKB-KW"/>
</dbReference>
<evidence type="ECO:0000313" key="16">
    <source>
        <dbReference type="EMBL" id="KAF7257958.1"/>
    </source>
</evidence>
<keyword evidence="6 15" id="KW-1133">Transmembrane helix</keyword>
<evidence type="ECO:0000256" key="6">
    <source>
        <dbReference type="ARBA" id="ARBA00022989"/>
    </source>
</evidence>
<dbReference type="InterPro" id="IPR024512">
    <property type="entry name" value="Ser_palmitoyltrfase_ssu-like"/>
</dbReference>
<evidence type="ECO:0000256" key="7">
    <source>
        <dbReference type="ARBA" id="ARBA00023098"/>
    </source>
</evidence>
<dbReference type="AlphaFoldDB" id="A0A8S9Z1U6"/>
<reference evidence="16" key="1">
    <citation type="submission" date="2019-07" db="EMBL/GenBank/DDBJ databases">
        <title>Annotation for the trematode Paragonimus miyazaki's.</title>
        <authorList>
            <person name="Choi Y.-J."/>
        </authorList>
    </citation>
    <scope>NUCLEOTIDE SEQUENCE</scope>
    <source>
        <strain evidence="16">Japan</strain>
    </source>
</reference>
<comment type="subunit">
    <text evidence="14">Component of the serine palmitoyltransferase (SPT) complex, which is composed of SPTLC1, SPTLC2 or SPTLC3 and SPTSSA or SPTSSB. The heterodimer consisting of SPTLC1 and SPTLC2/SPTLC3 forms the catalytic core of the enzyme, while SPTSSA or SPTSSB subunits determine substrate specificity. SPT also interacts with ORMDL proteins, especially ORMDL3, which negatively regulate SPT activity in the presence of ceramides.</text>
</comment>
<proteinExistence type="inferred from homology"/>
<evidence type="ECO:0000256" key="12">
    <source>
        <dbReference type="ARBA" id="ARBA00042334"/>
    </source>
</evidence>
<dbReference type="Proteomes" id="UP000822476">
    <property type="component" value="Unassembled WGS sequence"/>
</dbReference>
<sequence>MLIKICKSLKESFRTWLYQYRLCMALDVCEPWEQTVVYTLSLVFVALFCFATLLFVPSQITSVYTFFRTSSD</sequence>
<evidence type="ECO:0000256" key="2">
    <source>
        <dbReference type="ARBA" id="ARBA00005189"/>
    </source>
</evidence>
<name>A0A8S9Z1U6_9TREM</name>
<keyword evidence="5" id="KW-0746">Sphingolipid metabolism</keyword>
<comment type="similarity">
    <text evidence="9">Belongs to the SPTSS family. SPTSSB subfamily.</text>
</comment>
<keyword evidence="3 15" id="KW-0812">Transmembrane</keyword>
<comment type="subcellular location">
    <subcellularLocation>
        <location evidence="1">Endoplasmic reticulum membrane</location>
        <topology evidence="1">Multi-pass membrane protein</topology>
    </subcellularLocation>
</comment>
<dbReference type="GO" id="GO:0005789">
    <property type="term" value="C:endoplasmic reticulum membrane"/>
    <property type="evidence" value="ECO:0007669"/>
    <property type="project" value="UniProtKB-SubCell"/>
</dbReference>
<evidence type="ECO:0000256" key="4">
    <source>
        <dbReference type="ARBA" id="ARBA00022824"/>
    </source>
</evidence>
<evidence type="ECO:0000256" key="8">
    <source>
        <dbReference type="ARBA" id="ARBA00023136"/>
    </source>
</evidence>
<comment type="function">
    <text evidence="13">Component of the serine palmitoyltransferase multisubunit enzyme (SPT) that catalyzes the initial and rate-limiting step in sphingolipid biosynthesis by condensing L-serine and activated acyl-CoA (most commonly palmitoyl-CoA) to form long-chain bases. The SPT complex is composed of SPTLC1, SPTLC2 or SPTLC3 and SPTSSA or SPTSSB. Within this complex, the heterodimer consisting of SPTLC1 and SPTLC2/SPTLC3 forms the catalytic core. Within the SPT complex, SPTSSB stimulates the catalytic activity and plays a role in substrate specificity. SPT complexes with this subunit showing a preference for longer acyl-CoAs. The SPTLC1-SPTLC2-SPTSSB complex shows a strong preference for C18-CoA substrate, while the SPTLC1-SPTLC3-SPTSSB isozyme displays an ability to use a broader range of acyl-CoAs, without apparent preference.</text>
</comment>
<evidence type="ECO:0000256" key="5">
    <source>
        <dbReference type="ARBA" id="ARBA00022919"/>
    </source>
</evidence>
<dbReference type="Pfam" id="PF11779">
    <property type="entry name" value="SPT_ssu-like"/>
    <property type="match status" value="1"/>
</dbReference>
<keyword evidence="7" id="KW-0443">Lipid metabolism</keyword>
<gene>
    <name evidence="16" type="ORF">EG68_04710</name>
</gene>
<evidence type="ECO:0000256" key="1">
    <source>
        <dbReference type="ARBA" id="ARBA00004477"/>
    </source>
</evidence>
<evidence type="ECO:0000256" key="15">
    <source>
        <dbReference type="SAM" id="Phobius"/>
    </source>
</evidence>
<accession>A0A8S9Z1U6</accession>
<evidence type="ECO:0000313" key="17">
    <source>
        <dbReference type="Proteomes" id="UP000822476"/>
    </source>
</evidence>
<keyword evidence="17" id="KW-1185">Reference proteome</keyword>
<evidence type="ECO:0000256" key="10">
    <source>
        <dbReference type="ARBA" id="ARBA00041140"/>
    </source>
</evidence>
<protein>
    <recommendedName>
        <fullName evidence="10">Serine palmitoyltransferase small subunit B</fullName>
    </recommendedName>
    <alternativeName>
        <fullName evidence="12">Protein ADMP</fullName>
    </alternativeName>
    <alternativeName>
        <fullName evidence="11">Small subunit of serine palmitoyltransferase B</fullName>
    </alternativeName>
</protein>
<dbReference type="OrthoDB" id="6283034at2759"/>
<organism evidence="16 17">
    <name type="scientific">Paragonimus skrjabini miyazakii</name>
    <dbReference type="NCBI Taxonomy" id="59628"/>
    <lineage>
        <taxon>Eukaryota</taxon>
        <taxon>Metazoa</taxon>
        <taxon>Spiralia</taxon>
        <taxon>Lophotrochozoa</taxon>
        <taxon>Platyhelminthes</taxon>
        <taxon>Trematoda</taxon>
        <taxon>Digenea</taxon>
        <taxon>Plagiorchiida</taxon>
        <taxon>Troglotremata</taxon>
        <taxon>Troglotrematidae</taxon>
        <taxon>Paragonimus</taxon>
    </lineage>
</organism>
<feature type="transmembrane region" description="Helical" evidence="15">
    <location>
        <begin position="36"/>
        <end position="56"/>
    </location>
</feature>
<evidence type="ECO:0000256" key="9">
    <source>
        <dbReference type="ARBA" id="ARBA00038059"/>
    </source>
</evidence>
<comment type="caution">
    <text evidence="16">The sequence shown here is derived from an EMBL/GenBank/DDBJ whole genome shotgun (WGS) entry which is preliminary data.</text>
</comment>
<comment type="pathway">
    <text evidence="2">Lipid metabolism.</text>
</comment>